<dbReference type="Proteomes" id="UP000606974">
    <property type="component" value="Unassembled WGS sequence"/>
</dbReference>
<name>A0A8H7E2J9_9EURO</name>
<evidence type="ECO:0000313" key="3">
    <source>
        <dbReference type="Proteomes" id="UP000606974"/>
    </source>
</evidence>
<protein>
    <submittedName>
        <fullName evidence="2">Uncharacterized protein</fullName>
    </submittedName>
</protein>
<sequence length="111" mass="12917">MVKSYLLLHCAYWITHDSCNCWKWQNVLKHPHFGADVAWELTKRGSKDYVGVQSHPWYNIKFAFHNGRVFMKDVDDDILRESDDEDFSEWYSPASQVGEDDENGAEAASDD</sequence>
<organism evidence="2 3">
    <name type="scientific">Endocarpon pusillum</name>
    <dbReference type="NCBI Taxonomy" id="364733"/>
    <lineage>
        <taxon>Eukaryota</taxon>
        <taxon>Fungi</taxon>
        <taxon>Dikarya</taxon>
        <taxon>Ascomycota</taxon>
        <taxon>Pezizomycotina</taxon>
        <taxon>Eurotiomycetes</taxon>
        <taxon>Chaetothyriomycetidae</taxon>
        <taxon>Verrucariales</taxon>
        <taxon>Verrucariaceae</taxon>
        <taxon>Endocarpon</taxon>
    </lineage>
</organism>
<accession>A0A8H7E2J9</accession>
<feature type="region of interest" description="Disordered" evidence="1">
    <location>
        <begin position="83"/>
        <end position="111"/>
    </location>
</feature>
<comment type="caution">
    <text evidence="2">The sequence shown here is derived from an EMBL/GenBank/DDBJ whole genome shotgun (WGS) entry which is preliminary data.</text>
</comment>
<evidence type="ECO:0000256" key="1">
    <source>
        <dbReference type="SAM" id="MobiDB-lite"/>
    </source>
</evidence>
<gene>
    <name evidence="2" type="ORF">GJ744_002610</name>
</gene>
<proteinExistence type="predicted"/>
<evidence type="ECO:0000313" key="2">
    <source>
        <dbReference type="EMBL" id="KAF7504191.1"/>
    </source>
</evidence>
<reference evidence="2" key="1">
    <citation type="submission" date="2020-02" db="EMBL/GenBank/DDBJ databases">
        <authorList>
            <person name="Palmer J.M."/>
        </authorList>
    </citation>
    <scope>NUCLEOTIDE SEQUENCE</scope>
    <source>
        <strain evidence="2">EPUS1.4</strain>
        <tissue evidence="2">Thallus</tissue>
    </source>
</reference>
<feature type="compositionally biased region" description="Acidic residues" evidence="1">
    <location>
        <begin position="98"/>
        <end position="111"/>
    </location>
</feature>
<dbReference type="EMBL" id="JAACFV010000146">
    <property type="protein sequence ID" value="KAF7504191.1"/>
    <property type="molecule type" value="Genomic_DNA"/>
</dbReference>
<keyword evidence="3" id="KW-1185">Reference proteome</keyword>
<dbReference type="AlphaFoldDB" id="A0A8H7E2J9"/>